<evidence type="ECO:0000313" key="2">
    <source>
        <dbReference type="EMBL" id="OPZ92736.1"/>
    </source>
</evidence>
<keyword evidence="2" id="KW-0378">Hydrolase</keyword>
<dbReference type="GO" id="GO:0004114">
    <property type="term" value="F:3',5'-cyclic-nucleotide phosphodiesterase activity"/>
    <property type="evidence" value="ECO:0007669"/>
    <property type="project" value="UniProtKB-EC"/>
</dbReference>
<dbReference type="InterPro" id="IPR004843">
    <property type="entry name" value="Calcineurin-like_PHP"/>
</dbReference>
<sequence length="276" mass="31041">MSKDAAKKESLELFPAAESGRLFRFIHISDTHLRSDGSFTGELIRVIEQINLAGADFVIHTGDIADEGAIGGLERFMKLAAGLKVPVRCVRGNHELEGEAGRESGLYQRLIGQPLYYSFQHRGFRFIGLDTAAAQHMGAISPEQLDWLENELKAAGRSAFIFAHVPLRREWEQGAHRWYITENGERLAALLEERPPVAFLAGHLHWTNAFTRSGPTLHSTAPSLGGLYNYPNRNGYLVWDVYPDRIVQYYKYLYLPWEPSVRNVVKLNGSDGTSTR</sequence>
<gene>
    <name evidence="2" type="primary">cpdA_2</name>
    <name evidence="2" type="ORF">BWY73_00659</name>
</gene>
<protein>
    <submittedName>
        <fullName evidence="2">3',5'-cyclic adenosine monophosphate phosphodiesterase CpdA</fullName>
        <ecNumber evidence="2">3.1.4.17</ecNumber>
    </submittedName>
</protein>
<feature type="domain" description="Calcineurin-like phosphoesterase" evidence="1">
    <location>
        <begin position="23"/>
        <end position="205"/>
    </location>
</feature>
<proteinExistence type="predicted"/>
<evidence type="ECO:0000259" key="1">
    <source>
        <dbReference type="Pfam" id="PF00149"/>
    </source>
</evidence>
<dbReference type="InterPro" id="IPR051918">
    <property type="entry name" value="STPP_CPPED1"/>
</dbReference>
<comment type="caution">
    <text evidence="2">The sequence shown here is derived from an EMBL/GenBank/DDBJ whole genome shotgun (WGS) entry which is preliminary data.</text>
</comment>
<dbReference type="PANTHER" id="PTHR43143">
    <property type="entry name" value="METALLOPHOSPHOESTERASE, CALCINEURIN SUPERFAMILY"/>
    <property type="match status" value="1"/>
</dbReference>
<dbReference type="SUPFAM" id="SSF56300">
    <property type="entry name" value="Metallo-dependent phosphatases"/>
    <property type="match status" value="1"/>
</dbReference>
<dbReference type="InterPro" id="IPR029052">
    <property type="entry name" value="Metallo-depent_PP-like"/>
</dbReference>
<dbReference type="Proteomes" id="UP000485484">
    <property type="component" value="Unassembled WGS sequence"/>
</dbReference>
<name>A0A1V5MHR4_UNCT6</name>
<reference evidence="2" key="1">
    <citation type="submission" date="2017-02" db="EMBL/GenBank/DDBJ databases">
        <title>Delving into the versatile metabolic prowess of the omnipresent phylum Bacteroidetes.</title>
        <authorList>
            <person name="Nobu M.K."/>
            <person name="Mei R."/>
            <person name="Narihiro T."/>
            <person name="Kuroda K."/>
            <person name="Liu W.-T."/>
        </authorList>
    </citation>
    <scope>NUCLEOTIDE SEQUENCE</scope>
    <source>
        <strain evidence="2">ADurb.Bin417</strain>
    </source>
</reference>
<organism evidence="2">
    <name type="scientific">candidate division TA06 bacterium ADurb.Bin417</name>
    <dbReference type="NCBI Taxonomy" id="1852828"/>
    <lineage>
        <taxon>Bacteria</taxon>
        <taxon>Bacteria division TA06</taxon>
    </lineage>
</organism>
<dbReference type="EC" id="3.1.4.17" evidence="2"/>
<dbReference type="Gene3D" id="3.60.21.10">
    <property type="match status" value="1"/>
</dbReference>
<dbReference type="AlphaFoldDB" id="A0A1V5MHR4"/>
<dbReference type="EMBL" id="MWAK01000072">
    <property type="protein sequence ID" value="OPZ92736.1"/>
    <property type="molecule type" value="Genomic_DNA"/>
</dbReference>
<accession>A0A1V5MHR4</accession>
<dbReference type="Pfam" id="PF00149">
    <property type="entry name" value="Metallophos"/>
    <property type="match status" value="1"/>
</dbReference>
<dbReference type="PANTHER" id="PTHR43143:SF1">
    <property type="entry name" value="SERINE_THREONINE-PROTEIN PHOSPHATASE CPPED1"/>
    <property type="match status" value="1"/>
</dbReference>